<gene>
    <name evidence="1" type="ORF">UFOPK2576_00549</name>
</gene>
<dbReference type="EMBL" id="CAEZXQ010000066">
    <property type="protein sequence ID" value="CAB4693401.1"/>
    <property type="molecule type" value="Genomic_DNA"/>
</dbReference>
<sequence length="47" mass="5159">MPIPTKDLIRSGRFIAASNPIFPPSLQPMMCAGFLTTVLRKLINSLT</sequence>
<reference evidence="1" key="1">
    <citation type="submission" date="2020-05" db="EMBL/GenBank/DDBJ databases">
        <authorList>
            <person name="Chiriac C."/>
            <person name="Salcher M."/>
            <person name="Ghai R."/>
            <person name="Kavagutti S V."/>
        </authorList>
    </citation>
    <scope>NUCLEOTIDE SEQUENCE</scope>
</reference>
<protein>
    <submittedName>
        <fullName evidence="1">Unannotated protein</fullName>
    </submittedName>
</protein>
<evidence type="ECO:0000313" key="1">
    <source>
        <dbReference type="EMBL" id="CAB4693401.1"/>
    </source>
</evidence>
<organism evidence="1">
    <name type="scientific">freshwater metagenome</name>
    <dbReference type="NCBI Taxonomy" id="449393"/>
    <lineage>
        <taxon>unclassified sequences</taxon>
        <taxon>metagenomes</taxon>
        <taxon>ecological metagenomes</taxon>
    </lineage>
</organism>
<proteinExistence type="predicted"/>
<name>A0A6J6P2H1_9ZZZZ</name>
<dbReference type="AlphaFoldDB" id="A0A6J6P2H1"/>
<accession>A0A6J6P2H1</accession>